<evidence type="ECO:0000256" key="2">
    <source>
        <dbReference type="SAM" id="MobiDB-lite"/>
    </source>
</evidence>
<evidence type="ECO:0000313" key="5">
    <source>
        <dbReference type="Proteomes" id="UP000011704"/>
    </source>
</evidence>
<feature type="coiled-coil region" evidence="1">
    <location>
        <begin position="68"/>
        <end position="123"/>
    </location>
</feature>
<dbReference type="AlphaFoldDB" id="M1YJ63"/>
<dbReference type="InParanoid" id="M1YJ63"/>
<protein>
    <recommendedName>
        <fullName evidence="6">Magnesium transporter MgtE intracellular domain-containing protein</fullName>
    </recommendedName>
</protein>
<keyword evidence="5" id="KW-1185">Reference proteome</keyword>
<sequence length="200" mass="22325">MAQEGAVNHTQKRFRKFPALLAALFLAGTTLAGAQTGDSPQTKSESGSGNTKGNLNLPSTDKSRLEMNMETFRMLEMIEKKNRELEKREEELALREKNLKDLEKKVRSDLQKIEEALARSEEQVGIKRDLIQKNVESLVKMYSSMKATEAATLLENMDQDIAVQILSKMKSRDAGAVLGKMNTQVARNLTEKIAGKSKKP</sequence>
<accession>M1YJ63</accession>
<reference evidence="4 5" key="1">
    <citation type="journal article" date="2013" name="Front. Microbiol.">
        <title>The genome of Nitrospina gracilis illuminates the metabolism and evolution of the major marine nitrite oxidizer.</title>
        <authorList>
            <person name="Luecker S."/>
            <person name="Nowka B."/>
            <person name="Rattei T."/>
            <person name="Spieck E."/>
            <person name="and Daims H."/>
        </authorList>
    </citation>
    <scope>NUCLEOTIDE SEQUENCE [LARGE SCALE GENOMIC DNA]</scope>
    <source>
        <strain evidence="4 5">3/211</strain>
    </source>
</reference>
<dbReference type="Proteomes" id="UP000011704">
    <property type="component" value="Unassembled WGS sequence"/>
</dbReference>
<dbReference type="HOGENOM" id="CLU_1365004_0_0_0"/>
<keyword evidence="3" id="KW-0732">Signal</keyword>
<evidence type="ECO:0008006" key="6">
    <source>
        <dbReference type="Google" id="ProtNLM"/>
    </source>
</evidence>
<gene>
    <name evidence="4" type="ORF">NITGR_310033</name>
</gene>
<name>M1YJ63_NITG3</name>
<dbReference type="EMBL" id="CAQJ01000035">
    <property type="protein sequence ID" value="CCQ90545.1"/>
    <property type="molecule type" value="Genomic_DNA"/>
</dbReference>
<feature type="signal peptide" evidence="3">
    <location>
        <begin position="1"/>
        <end position="34"/>
    </location>
</feature>
<proteinExistence type="predicted"/>
<feature type="region of interest" description="Disordered" evidence="2">
    <location>
        <begin position="33"/>
        <end position="64"/>
    </location>
</feature>
<dbReference type="STRING" id="1266370.NITGR_310033"/>
<evidence type="ECO:0000313" key="4">
    <source>
        <dbReference type="EMBL" id="CCQ90545.1"/>
    </source>
</evidence>
<organism evidence="4 5">
    <name type="scientific">Nitrospina gracilis (strain 3/211)</name>
    <dbReference type="NCBI Taxonomy" id="1266370"/>
    <lineage>
        <taxon>Bacteria</taxon>
        <taxon>Pseudomonadati</taxon>
        <taxon>Nitrospinota/Tectimicrobiota group</taxon>
        <taxon>Nitrospinota</taxon>
        <taxon>Nitrospinia</taxon>
        <taxon>Nitrospinales</taxon>
        <taxon>Nitrospinaceae</taxon>
        <taxon>Nitrospina</taxon>
    </lineage>
</organism>
<feature type="chain" id="PRO_5004019785" description="Magnesium transporter MgtE intracellular domain-containing protein" evidence="3">
    <location>
        <begin position="35"/>
        <end position="200"/>
    </location>
</feature>
<comment type="caution">
    <text evidence="4">The sequence shown here is derived from an EMBL/GenBank/DDBJ whole genome shotgun (WGS) entry which is preliminary data.</text>
</comment>
<dbReference type="SUPFAM" id="SSF158791">
    <property type="entry name" value="MgtE N-terminal domain-like"/>
    <property type="match status" value="1"/>
</dbReference>
<evidence type="ECO:0000256" key="1">
    <source>
        <dbReference type="SAM" id="Coils"/>
    </source>
</evidence>
<keyword evidence="1" id="KW-0175">Coiled coil</keyword>
<feature type="compositionally biased region" description="Polar residues" evidence="2">
    <location>
        <begin position="38"/>
        <end position="60"/>
    </location>
</feature>
<evidence type="ECO:0000256" key="3">
    <source>
        <dbReference type="SAM" id="SignalP"/>
    </source>
</evidence>